<evidence type="ECO:0000313" key="2">
    <source>
        <dbReference type="Proteomes" id="UP000262954"/>
    </source>
</evidence>
<name>A0A354M2R7_9BACT</name>
<dbReference type="InterPro" id="IPR019861">
    <property type="entry name" value="PorP/SprF_Bacteroidetes"/>
</dbReference>
<gene>
    <name evidence="1" type="ORF">DDY73_07340</name>
</gene>
<dbReference type="Pfam" id="PF11751">
    <property type="entry name" value="PorP_SprF"/>
    <property type="match status" value="1"/>
</dbReference>
<sequence>MLVRIGLAFREAFVMSIKKIISLFLLLLGFVELRAQVDAQFSQYWALPNYYNAGAVGQDGKLNIRAGSRQQWVGMPGAPKTFLVSAEMPFRLFKQNHGVGLAMTNETLGLYSNMTIALQYAYKVRLWQGQLSLGLQLGLLDQRFDGTEVSIPESDYHNSSDDGIPQSELQGMAFDMGFGVFYSHKYFYAGLSSTHLTEPVITFDEKYETYTGRSYYFIAGGNIPFKNALYELQPSLLLKTTFQITQVELTARLRYNKFLWGGGSYRWKDALVIMIGADYKNFMLGYSYDYPVSAIVKATSGSHEVFLGYSLKIDFSNKNKNKHKSIRIL</sequence>
<evidence type="ECO:0000313" key="1">
    <source>
        <dbReference type="EMBL" id="HBJ08806.1"/>
    </source>
</evidence>
<dbReference type="EMBL" id="DNWC01000094">
    <property type="protein sequence ID" value="HBJ08806.1"/>
    <property type="molecule type" value="Genomic_DNA"/>
</dbReference>
<evidence type="ECO:0008006" key="3">
    <source>
        <dbReference type="Google" id="ProtNLM"/>
    </source>
</evidence>
<dbReference type="AlphaFoldDB" id="A0A354M2R7"/>
<protein>
    <recommendedName>
        <fullName evidence="3">Type IX secretion system membrane protein PorP/SprF</fullName>
    </recommendedName>
</protein>
<comment type="caution">
    <text evidence="1">The sequence shown here is derived from an EMBL/GenBank/DDBJ whole genome shotgun (WGS) entry which is preliminary data.</text>
</comment>
<reference evidence="1 2" key="1">
    <citation type="journal article" date="2018" name="Nat. Biotechnol.">
        <title>A standardized bacterial taxonomy based on genome phylogeny substantially revises the tree of life.</title>
        <authorList>
            <person name="Parks D.H."/>
            <person name="Chuvochina M."/>
            <person name="Waite D.W."/>
            <person name="Rinke C."/>
            <person name="Skarshewski A."/>
            <person name="Chaumeil P.A."/>
            <person name="Hugenholtz P."/>
        </authorList>
    </citation>
    <scope>NUCLEOTIDE SEQUENCE [LARGE SCALE GENOMIC DNA]</scope>
    <source>
        <strain evidence="1">UBA11482</strain>
    </source>
</reference>
<organism evidence="1 2">
    <name type="scientific">Coprobacter fastidiosus</name>
    <dbReference type="NCBI Taxonomy" id="1099853"/>
    <lineage>
        <taxon>Bacteria</taxon>
        <taxon>Pseudomonadati</taxon>
        <taxon>Bacteroidota</taxon>
        <taxon>Bacteroidia</taxon>
        <taxon>Bacteroidales</taxon>
        <taxon>Barnesiellaceae</taxon>
        <taxon>Coprobacter</taxon>
    </lineage>
</organism>
<dbReference type="NCBIfam" id="TIGR03519">
    <property type="entry name" value="T9SS_PorP_fam"/>
    <property type="match status" value="1"/>
</dbReference>
<proteinExistence type="predicted"/>
<accession>A0A354M2R7</accession>
<dbReference type="Proteomes" id="UP000262954">
    <property type="component" value="Unassembled WGS sequence"/>
</dbReference>